<reference evidence="2 3" key="1">
    <citation type="submission" date="2022-06" db="EMBL/GenBank/DDBJ databases">
        <authorList>
            <person name="Jeon C.O."/>
        </authorList>
    </citation>
    <scope>NUCLEOTIDE SEQUENCE [LARGE SCALE GENOMIC DNA]</scope>
    <source>
        <strain evidence="2 3">KCTC 13943</strain>
    </source>
</reference>
<evidence type="ECO:0000256" key="1">
    <source>
        <dbReference type="SAM" id="Coils"/>
    </source>
</evidence>
<proteinExistence type="predicted"/>
<protein>
    <submittedName>
        <fullName evidence="2">Uncharacterized protein</fullName>
    </submittedName>
</protein>
<keyword evidence="1" id="KW-0175">Coiled coil</keyword>
<comment type="caution">
    <text evidence="2">The sequence shown here is derived from an EMBL/GenBank/DDBJ whole genome shotgun (WGS) entry which is preliminary data.</text>
</comment>
<evidence type="ECO:0000313" key="2">
    <source>
        <dbReference type="EMBL" id="MCM2532855.1"/>
    </source>
</evidence>
<evidence type="ECO:0000313" key="3">
    <source>
        <dbReference type="Proteomes" id="UP001523262"/>
    </source>
</evidence>
<name>A0ABT0WBF3_9BACI</name>
<organism evidence="2 3">
    <name type="scientific">Neobacillus pocheonensis</name>
    <dbReference type="NCBI Taxonomy" id="363869"/>
    <lineage>
        <taxon>Bacteria</taxon>
        <taxon>Bacillati</taxon>
        <taxon>Bacillota</taxon>
        <taxon>Bacilli</taxon>
        <taxon>Bacillales</taxon>
        <taxon>Bacillaceae</taxon>
        <taxon>Neobacillus</taxon>
    </lineage>
</organism>
<feature type="coiled-coil region" evidence="1">
    <location>
        <begin position="27"/>
        <end position="54"/>
    </location>
</feature>
<gene>
    <name evidence="2" type="ORF">NDK43_11200</name>
</gene>
<keyword evidence="3" id="KW-1185">Reference proteome</keyword>
<accession>A0ABT0WBF3</accession>
<dbReference type="EMBL" id="JAMQCR010000001">
    <property type="protein sequence ID" value="MCM2532855.1"/>
    <property type="molecule type" value="Genomic_DNA"/>
</dbReference>
<dbReference type="Proteomes" id="UP001523262">
    <property type="component" value="Unassembled WGS sequence"/>
</dbReference>
<sequence>MDDKLKSLNVSLRPKDRQLLIDLFDKMRHLNINFDNVKSQLGNLSQEIKQQIENTFGDKNFLQKVADFFKQLIDSIKSLFS</sequence>